<evidence type="ECO:0000256" key="1">
    <source>
        <dbReference type="ARBA" id="ARBA00004429"/>
    </source>
</evidence>
<evidence type="ECO:0000256" key="10">
    <source>
        <dbReference type="ARBA" id="ARBA00024202"/>
    </source>
</evidence>
<evidence type="ECO:0000313" key="15">
    <source>
        <dbReference type="Proteomes" id="UP000005824"/>
    </source>
</evidence>
<dbReference type="AlphaFoldDB" id="B4D3Q6"/>
<evidence type="ECO:0000256" key="9">
    <source>
        <dbReference type="ARBA" id="ARBA00023136"/>
    </source>
</evidence>
<comment type="subcellular location">
    <subcellularLocation>
        <location evidence="1">Cell inner membrane</location>
        <topology evidence="1">Multi-pass membrane protein</topology>
    </subcellularLocation>
    <subcellularLocation>
        <location evidence="12">Cell membrane</location>
        <topology evidence="12">Multi-pass membrane protein</topology>
    </subcellularLocation>
</comment>
<keyword evidence="7" id="KW-0653">Protein transport</keyword>
<organism evidence="14 15">
    <name type="scientific">Chthoniobacter flavus Ellin428</name>
    <dbReference type="NCBI Taxonomy" id="497964"/>
    <lineage>
        <taxon>Bacteria</taxon>
        <taxon>Pseudomonadati</taxon>
        <taxon>Verrucomicrobiota</taxon>
        <taxon>Spartobacteria</taxon>
        <taxon>Chthoniobacterales</taxon>
        <taxon>Chthoniobacteraceae</taxon>
        <taxon>Chthoniobacter</taxon>
    </lineage>
</organism>
<dbReference type="GO" id="GO:0015833">
    <property type="term" value="P:peptide transport"/>
    <property type="evidence" value="ECO:0007669"/>
    <property type="project" value="UniProtKB-KW"/>
</dbReference>
<dbReference type="Proteomes" id="UP000005824">
    <property type="component" value="Unassembled WGS sequence"/>
</dbReference>
<dbReference type="InterPro" id="IPR035906">
    <property type="entry name" value="MetI-like_sf"/>
</dbReference>
<evidence type="ECO:0000313" key="14">
    <source>
        <dbReference type="EMBL" id="EDY18886.1"/>
    </source>
</evidence>
<name>B4D3Q6_9BACT</name>
<dbReference type="SUPFAM" id="SSF161098">
    <property type="entry name" value="MetI-like"/>
    <property type="match status" value="1"/>
</dbReference>
<dbReference type="GO" id="GO:0015031">
    <property type="term" value="P:protein transport"/>
    <property type="evidence" value="ECO:0007669"/>
    <property type="project" value="UniProtKB-KW"/>
</dbReference>
<feature type="transmembrane region" description="Helical" evidence="12">
    <location>
        <begin position="211"/>
        <end position="232"/>
    </location>
</feature>
<keyword evidence="15" id="KW-1185">Reference proteome</keyword>
<dbReference type="RefSeq" id="WP_006980869.1">
    <property type="nucleotide sequence ID" value="NZ_ABVL01000010.1"/>
</dbReference>
<keyword evidence="8 12" id="KW-1133">Transmembrane helix</keyword>
<dbReference type="InParanoid" id="B4D3Q6"/>
<dbReference type="InterPro" id="IPR025966">
    <property type="entry name" value="OppC_N"/>
</dbReference>
<evidence type="ECO:0000256" key="7">
    <source>
        <dbReference type="ARBA" id="ARBA00022927"/>
    </source>
</evidence>
<feature type="transmembrane region" description="Helical" evidence="12">
    <location>
        <begin position="122"/>
        <end position="139"/>
    </location>
</feature>
<dbReference type="Pfam" id="PF12911">
    <property type="entry name" value="OppC_N"/>
    <property type="match status" value="1"/>
</dbReference>
<dbReference type="InterPro" id="IPR000515">
    <property type="entry name" value="MetI-like"/>
</dbReference>
<evidence type="ECO:0000256" key="5">
    <source>
        <dbReference type="ARBA" id="ARBA00022692"/>
    </source>
</evidence>
<protein>
    <recommendedName>
        <fullName evidence="11">Oligopeptide transport system permease protein OppC</fullName>
    </recommendedName>
</protein>
<dbReference type="InterPro" id="IPR050366">
    <property type="entry name" value="BP-dependent_transpt_permease"/>
</dbReference>
<sequence precursor="true">MSDALPPPPGTWARLRKNPVAMGAMLILAVIVFAAIFGPLLYHVDPHATSRAQYQPPGHAHYFGTDNNGRDSLARILEGARISLLVGFSGAFISLFVGTTYGLVSGYLGGRADNIMMRLVEILYALPRLIILILFTFVFDTHFKIWLAAHGYLSMVGYSKIIILILALGLIEWLTMARIVRGQVLSLKNLQFVTAARALGQSHARIIFRHLLPNIAGIVIVYLTLTIPAVILDESFLSFLGLGVQAPQASWGSLLSDGAQVINPVHSYWWLLLYPALVMSITLLSLNFLGDALRDALDPRARR</sequence>
<dbReference type="PANTHER" id="PTHR43386">
    <property type="entry name" value="OLIGOPEPTIDE TRANSPORT SYSTEM PERMEASE PROTEIN APPC"/>
    <property type="match status" value="1"/>
</dbReference>
<reference evidence="14 15" key="1">
    <citation type="journal article" date="2011" name="J. Bacteriol.">
        <title>Genome sequence of Chthoniobacter flavus Ellin428, an aerobic heterotrophic soil bacterium.</title>
        <authorList>
            <person name="Kant R."/>
            <person name="van Passel M.W."/>
            <person name="Palva A."/>
            <person name="Lucas S."/>
            <person name="Lapidus A."/>
            <person name="Glavina Del Rio T."/>
            <person name="Dalin E."/>
            <person name="Tice H."/>
            <person name="Bruce D."/>
            <person name="Goodwin L."/>
            <person name="Pitluck S."/>
            <person name="Larimer F.W."/>
            <person name="Land M.L."/>
            <person name="Hauser L."/>
            <person name="Sangwan P."/>
            <person name="de Vos W.M."/>
            <person name="Janssen P.H."/>
            <person name="Smidt H."/>
        </authorList>
    </citation>
    <scope>NUCLEOTIDE SEQUENCE [LARGE SCALE GENOMIC DNA]</scope>
    <source>
        <strain evidence="14 15">Ellin428</strain>
    </source>
</reference>
<keyword evidence="6" id="KW-0571">Peptide transport</keyword>
<keyword evidence="5 12" id="KW-0812">Transmembrane</keyword>
<dbReference type="Gene3D" id="1.10.3720.10">
    <property type="entry name" value="MetI-like"/>
    <property type="match status" value="1"/>
</dbReference>
<feature type="transmembrane region" description="Helical" evidence="12">
    <location>
        <begin position="82"/>
        <end position="110"/>
    </location>
</feature>
<feature type="transmembrane region" description="Helical" evidence="12">
    <location>
        <begin position="20"/>
        <end position="42"/>
    </location>
</feature>
<evidence type="ECO:0000256" key="11">
    <source>
        <dbReference type="ARBA" id="ARBA00072251"/>
    </source>
</evidence>
<gene>
    <name evidence="14" type="ORF">CfE428DRAFT_3544</name>
</gene>
<feature type="domain" description="ABC transmembrane type-1" evidence="13">
    <location>
        <begin position="80"/>
        <end position="290"/>
    </location>
</feature>
<dbReference type="GO" id="GO:0055085">
    <property type="term" value="P:transmembrane transport"/>
    <property type="evidence" value="ECO:0007669"/>
    <property type="project" value="InterPro"/>
</dbReference>
<dbReference type="STRING" id="497964.CfE428DRAFT_3544"/>
<evidence type="ECO:0000256" key="12">
    <source>
        <dbReference type="RuleBase" id="RU363032"/>
    </source>
</evidence>
<keyword evidence="4" id="KW-0997">Cell inner membrane</keyword>
<dbReference type="FunCoup" id="B4D3Q6">
    <property type="interactions" value="182"/>
</dbReference>
<feature type="transmembrane region" description="Helical" evidence="12">
    <location>
        <begin position="268"/>
        <end position="293"/>
    </location>
</feature>
<dbReference type="eggNOG" id="COG1173">
    <property type="taxonomic scope" value="Bacteria"/>
</dbReference>
<dbReference type="PANTHER" id="PTHR43386:SF2">
    <property type="entry name" value="OLIGOPEPTIDE TRANSPORT SYSTEM PERMEASE PROTEIN OPPC"/>
    <property type="match status" value="1"/>
</dbReference>
<keyword evidence="3" id="KW-1003">Cell membrane</keyword>
<dbReference type="Pfam" id="PF00528">
    <property type="entry name" value="BPD_transp_1"/>
    <property type="match status" value="1"/>
</dbReference>
<evidence type="ECO:0000256" key="4">
    <source>
        <dbReference type="ARBA" id="ARBA00022519"/>
    </source>
</evidence>
<accession>B4D3Q6</accession>
<proteinExistence type="inferred from homology"/>
<dbReference type="GO" id="GO:0005886">
    <property type="term" value="C:plasma membrane"/>
    <property type="evidence" value="ECO:0007669"/>
    <property type="project" value="UniProtKB-SubCell"/>
</dbReference>
<comment type="similarity">
    <text evidence="10">Belongs to the binding-protein-dependent transport system permease family. OppBC subfamily.</text>
</comment>
<evidence type="ECO:0000256" key="3">
    <source>
        <dbReference type="ARBA" id="ARBA00022475"/>
    </source>
</evidence>
<dbReference type="EMBL" id="ABVL01000010">
    <property type="protein sequence ID" value="EDY18886.1"/>
    <property type="molecule type" value="Genomic_DNA"/>
</dbReference>
<evidence type="ECO:0000256" key="6">
    <source>
        <dbReference type="ARBA" id="ARBA00022856"/>
    </source>
</evidence>
<dbReference type="CDD" id="cd06261">
    <property type="entry name" value="TM_PBP2"/>
    <property type="match status" value="1"/>
</dbReference>
<keyword evidence="9 12" id="KW-0472">Membrane</keyword>
<evidence type="ECO:0000256" key="2">
    <source>
        <dbReference type="ARBA" id="ARBA00022448"/>
    </source>
</evidence>
<evidence type="ECO:0000256" key="8">
    <source>
        <dbReference type="ARBA" id="ARBA00022989"/>
    </source>
</evidence>
<dbReference type="PROSITE" id="PS50928">
    <property type="entry name" value="ABC_TM1"/>
    <property type="match status" value="1"/>
</dbReference>
<comment type="caution">
    <text evidence="14">The sequence shown here is derived from an EMBL/GenBank/DDBJ whole genome shotgun (WGS) entry which is preliminary data.</text>
</comment>
<feature type="transmembrane region" description="Helical" evidence="12">
    <location>
        <begin position="145"/>
        <end position="171"/>
    </location>
</feature>
<evidence type="ECO:0000259" key="13">
    <source>
        <dbReference type="PROSITE" id="PS50928"/>
    </source>
</evidence>
<keyword evidence="2 12" id="KW-0813">Transport</keyword>